<accession>A0A9P6N8T3</accession>
<name>A0A9P6N8T3_9BASI</name>
<sequence>MSTSQAPRTEVVHFRSSVHPLKNKATNSLNLVFLLVLAISKTSFNVAATHMFTCPGESIGVCGNRLNPTGFVTDGERTPPITQAFSCAGAAKSGINCCGENGFPPFEATRCVPATPPLDNFECTGATPYGVCGPLFGGKVTQGGTAALVRTTYSCDGLHQIQASCCGSIDDYAHPSPAYYCTAVTPN</sequence>
<protein>
    <submittedName>
        <fullName evidence="1">Uncharacterized protein</fullName>
    </submittedName>
</protein>
<organism evidence="1 2">
    <name type="scientific">Cronartium quercuum f. sp. fusiforme G11</name>
    <dbReference type="NCBI Taxonomy" id="708437"/>
    <lineage>
        <taxon>Eukaryota</taxon>
        <taxon>Fungi</taxon>
        <taxon>Dikarya</taxon>
        <taxon>Basidiomycota</taxon>
        <taxon>Pucciniomycotina</taxon>
        <taxon>Pucciniomycetes</taxon>
        <taxon>Pucciniales</taxon>
        <taxon>Coleosporiaceae</taxon>
        <taxon>Cronartium</taxon>
    </lineage>
</organism>
<proteinExistence type="predicted"/>
<gene>
    <name evidence="1" type="ORF">CROQUDRAFT_719039</name>
</gene>
<dbReference type="AlphaFoldDB" id="A0A9P6N8T3"/>
<dbReference type="Proteomes" id="UP000886653">
    <property type="component" value="Unassembled WGS sequence"/>
</dbReference>
<keyword evidence="2" id="KW-1185">Reference proteome</keyword>
<evidence type="ECO:0000313" key="2">
    <source>
        <dbReference type="Proteomes" id="UP000886653"/>
    </source>
</evidence>
<dbReference type="EMBL" id="MU167619">
    <property type="protein sequence ID" value="KAG0139351.1"/>
    <property type="molecule type" value="Genomic_DNA"/>
</dbReference>
<reference evidence="1" key="1">
    <citation type="submission" date="2013-11" db="EMBL/GenBank/DDBJ databases">
        <title>Genome sequence of the fusiform rust pathogen reveals effectors for host alternation and coevolution with pine.</title>
        <authorList>
            <consortium name="DOE Joint Genome Institute"/>
            <person name="Smith K."/>
            <person name="Pendleton A."/>
            <person name="Kubisiak T."/>
            <person name="Anderson C."/>
            <person name="Salamov A."/>
            <person name="Aerts A."/>
            <person name="Riley R."/>
            <person name="Clum A."/>
            <person name="Lindquist E."/>
            <person name="Ence D."/>
            <person name="Campbell M."/>
            <person name="Kronenberg Z."/>
            <person name="Feau N."/>
            <person name="Dhillon B."/>
            <person name="Hamelin R."/>
            <person name="Burleigh J."/>
            <person name="Smith J."/>
            <person name="Yandell M."/>
            <person name="Nelson C."/>
            <person name="Grigoriev I."/>
            <person name="Davis J."/>
        </authorList>
    </citation>
    <scope>NUCLEOTIDE SEQUENCE</scope>
    <source>
        <strain evidence="1">G11</strain>
    </source>
</reference>
<comment type="caution">
    <text evidence="1">The sequence shown here is derived from an EMBL/GenBank/DDBJ whole genome shotgun (WGS) entry which is preliminary data.</text>
</comment>
<evidence type="ECO:0000313" key="1">
    <source>
        <dbReference type="EMBL" id="KAG0139351.1"/>
    </source>
</evidence>